<protein>
    <submittedName>
        <fullName evidence="2">Putative RNA-binding Zn ribbon-like protein</fullName>
    </submittedName>
</protein>
<dbReference type="AlphaFoldDB" id="A0A3D9U5Y8"/>
<sequence length="192" mass="21654">MLDVEALALLGDHVALDFVNTIEDRTGHHPDDTLRTPDDLYRWARRVGIEDVSPESPLGSPRDELGRVVHLRESVHAILVAFDNGHAPSYMAMQVVSDTCVEACTHRRLIGGPPSLTWAWDRPCLENVRYHVALEAASLLTDPRLMARTRLCAAELCGWFYLDHSKNNSRRWCSMRGCGTREKAKRRTVSHA</sequence>
<dbReference type="RefSeq" id="WP_115924467.1">
    <property type="nucleotide sequence ID" value="NZ_QTUA01000002.1"/>
</dbReference>
<dbReference type="InterPro" id="IPR023286">
    <property type="entry name" value="ABATE_dom_sf"/>
</dbReference>
<dbReference type="InterPro" id="IPR010852">
    <property type="entry name" value="ABATE"/>
</dbReference>
<organism evidence="2 3">
    <name type="scientific">Calidifontibacter indicus</name>
    <dbReference type="NCBI Taxonomy" id="419650"/>
    <lineage>
        <taxon>Bacteria</taxon>
        <taxon>Bacillati</taxon>
        <taxon>Actinomycetota</taxon>
        <taxon>Actinomycetes</taxon>
        <taxon>Micrococcales</taxon>
        <taxon>Dermacoccaceae</taxon>
        <taxon>Calidifontibacter</taxon>
    </lineage>
</organism>
<dbReference type="PANTHER" id="PTHR35525:SF3">
    <property type="entry name" value="BLL6575 PROTEIN"/>
    <property type="match status" value="1"/>
</dbReference>
<proteinExistence type="predicted"/>
<evidence type="ECO:0000313" key="3">
    <source>
        <dbReference type="Proteomes" id="UP000256253"/>
    </source>
</evidence>
<dbReference type="OrthoDB" id="123307at2"/>
<dbReference type="Pfam" id="PF07336">
    <property type="entry name" value="ABATE"/>
    <property type="match status" value="1"/>
</dbReference>
<dbReference type="InterPro" id="IPR021005">
    <property type="entry name" value="Znf_CGNR"/>
</dbReference>
<dbReference type="PANTHER" id="PTHR35525">
    <property type="entry name" value="BLL6575 PROTEIN"/>
    <property type="match status" value="1"/>
</dbReference>
<dbReference type="EMBL" id="QTUA01000002">
    <property type="protein sequence ID" value="REF24607.1"/>
    <property type="molecule type" value="Genomic_DNA"/>
</dbReference>
<dbReference type="Gene3D" id="1.10.3300.10">
    <property type="entry name" value="Jann2411-like domain"/>
    <property type="match status" value="1"/>
</dbReference>
<accession>A0A3D9U5Y8</accession>
<dbReference type="Pfam" id="PF11706">
    <property type="entry name" value="zf-CGNR"/>
    <property type="match status" value="1"/>
</dbReference>
<reference evidence="2 3" key="1">
    <citation type="submission" date="2018-08" db="EMBL/GenBank/DDBJ databases">
        <title>Sequencing the genomes of 1000 actinobacteria strains.</title>
        <authorList>
            <person name="Klenk H.-P."/>
        </authorList>
    </citation>
    <scope>NUCLEOTIDE SEQUENCE [LARGE SCALE GENOMIC DNA]</scope>
    <source>
        <strain evidence="2 3">DSM 22967</strain>
    </source>
</reference>
<dbReference type="SUPFAM" id="SSF160904">
    <property type="entry name" value="Jann2411-like"/>
    <property type="match status" value="1"/>
</dbReference>
<evidence type="ECO:0000313" key="2">
    <source>
        <dbReference type="EMBL" id="REF24607.1"/>
    </source>
</evidence>
<gene>
    <name evidence="2" type="ORF">DFJ65_3393</name>
</gene>
<keyword evidence="3" id="KW-1185">Reference proteome</keyword>
<evidence type="ECO:0000259" key="1">
    <source>
        <dbReference type="Pfam" id="PF11706"/>
    </source>
</evidence>
<name>A0A3D9U5Y8_9MICO</name>
<dbReference type="Proteomes" id="UP000256253">
    <property type="component" value="Unassembled WGS sequence"/>
</dbReference>
<feature type="domain" description="Zinc finger CGNR" evidence="1">
    <location>
        <begin position="148"/>
        <end position="186"/>
    </location>
</feature>
<comment type="caution">
    <text evidence="2">The sequence shown here is derived from an EMBL/GenBank/DDBJ whole genome shotgun (WGS) entry which is preliminary data.</text>
</comment>